<dbReference type="CDD" id="cd17061">
    <property type="entry name" value="Ubl_IQUB"/>
    <property type="match status" value="1"/>
</dbReference>
<feature type="compositionally biased region" description="Acidic residues" evidence="2">
    <location>
        <begin position="30"/>
        <end position="40"/>
    </location>
</feature>
<evidence type="ECO:0000313" key="4">
    <source>
        <dbReference type="EMBL" id="RXN19062.1"/>
    </source>
</evidence>
<name>A0A498MI22_LABRO</name>
<dbReference type="GO" id="GO:0001669">
    <property type="term" value="C:acrosomal vesicle"/>
    <property type="evidence" value="ECO:0007669"/>
    <property type="project" value="TreeGrafter"/>
</dbReference>
<dbReference type="GO" id="GO:0031514">
    <property type="term" value="C:motile cilium"/>
    <property type="evidence" value="ECO:0007669"/>
    <property type="project" value="TreeGrafter"/>
</dbReference>
<gene>
    <name evidence="4" type="ORF">ROHU_007461</name>
</gene>
<dbReference type="STRING" id="84645.A0A498MI22"/>
<evidence type="ECO:0000313" key="5">
    <source>
        <dbReference type="Proteomes" id="UP000290572"/>
    </source>
</evidence>
<keyword evidence="1" id="KW-0175">Coiled coil</keyword>
<comment type="caution">
    <text evidence="4">The sequence shown here is derived from an EMBL/GenBank/DDBJ whole genome shotgun (WGS) entry which is preliminary data.</text>
</comment>
<accession>A0A498MI22</accession>
<dbReference type="InterPro" id="IPR037695">
    <property type="entry name" value="IQUB"/>
</dbReference>
<dbReference type="Pfam" id="PF25805">
    <property type="entry name" value="IQUB"/>
    <property type="match status" value="1"/>
</dbReference>
<dbReference type="PANTHER" id="PTHR21074:SF0">
    <property type="entry name" value="IQ AND UBIQUITIN-LIKE DOMAIN-CONTAINING PROTEIN"/>
    <property type="match status" value="1"/>
</dbReference>
<dbReference type="SUPFAM" id="SSF54236">
    <property type="entry name" value="Ubiquitin-like"/>
    <property type="match status" value="1"/>
</dbReference>
<organism evidence="4 5">
    <name type="scientific">Labeo rohita</name>
    <name type="common">Indian major carp</name>
    <name type="synonym">Cyprinus rohita</name>
    <dbReference type="NCBI Taxonomy" id="84645"/>
    <lineage>
        <taxon>Eukaryota</taxon>
        <taxon>Metazoa</taxon>
        <taxon>Chordata</taxon>
        <taxon>Craniata</taxon>
        <taxon>Vertebrata</taxon>
        <taxon>Euteleostomi</taxon>
        <taxon>Actinopterygii</taxon>
        <taxon>Neopterygii</taxon>
        <taxon>Teleostei</taxon>
        <taxon>Ostariophysi</taxon>
        <taxon>Cypriniformes</taxon>
        <taxon>Cyprinidae</taxon>
        <taxon>Labeoninae</taxon>
        <taxon>Labeonini</taxon>
        <taxon>Labeo</taxon>
    </lineage>
</organism>
<feature type="coiled-coil region" evidence="1">
    <location>
        <begin position="331"/>
        <end position="358"/>
    </location>
</feature>
<dbReference type="Proteomes" id="UP000290572">
    <property type="component" value="Unassembled WGS sequence"/>
</dbReference>
<protein>
    <submittedName>
        <fullName evidence="4">IQ and ubiquitin-like domain-containing isoform X1</fullName>
    </submittedName>
</protein>
<dbReference type="PROSITE" id="PS50053">
    <property type="entry name" value="UBIQUITIN_2"/>
    <property type="match status" value="1"/>
</dbReference>
<dbReference type="InterPro" id="IPR057887">
    <property type="entry name" value="IQUB_helical"/>
</dbReference>
<dbReference type="EMBL" id="QBIY01012686">
    <property type="protein sequence ID" value="RXN19062.1"/>
    <property type="molecule type" value="Genomic_DNA"/>
</dbReference>
<keyword evidence="5" id="KW-1185">Reference proteome</keyword>
<sequence>MSEPESETVSPEASFGAMLQVTQTETQVREDDDDDGDGDAESTHEFKVDVCTATDMLLKEENIKELHKDQRDQDDINKQGSESNQTLSSSDVGSSTATVKILLMPERHMITVAFTIGLTILDLKKHFSLDLRVPSDIIQITLDDKSVDDDQTLIDIGVQPHGMIQFEMSSLDPENYPMRPVKPQQEYNMPDVITVRVQTDTDSYQDVVVEIERATRGKAFLGGYRHKVTKTEFHHAAVQTMPKKRPDRDTEMFSRDTQTVELKNQAQQCSKNASTQMTKIGCYVSNMEDKLITPGTYITAEEYHSKRLRAVITLQSYVRRWLAKCFTDSLRQAKEQRLAWLENERRRKKEEKEQQIRDEYHRRMNPESKADFDLLYNALKKWRMEEVERINVTVSGAERKAALCALLEQETQFISSIERHRMAAGTRNQDKAIQAFLNKCAEPKKWRAFDGKVTQMDTQFTIRAKELRDLYSSITRAQFTKDERLDVLLTLKHTVKASSRSEHKCKLTQDIVDLIDREVDLLMRGVKKSNLEGLRKRIATLFLQYIKTPAFNPQVSKFLQVPQDPADLKKNIYLCRGCNEYQSSTDFALKTNASAVGLCGRCLDLDNEARRREDFSLYKNILRCLRESEAECSPEAKITYLLQEQDLRYLVDVLWGSQSALSGWKDLHDLLLVRWEKHLDWSPWNCILLTKDEAAAHLKLENIEKAYDVVVIRNVKQKHALARKYFSQIPAMAECLHDTEIQPAALSNLLVSKPITKETK</sequence>
<feature type="compositionally biased region" description="Basic and acidic residues" evidence="2">
    <location>
        <begin position="65"/>
        <end position="77"/>
    </location>
</feature>
<feature type="compositionally biased region" description="Polar residues" evidence="2">
    <location>
        <begin position="78"/>
        <end position="92"/>
    </location>
</feature>
<dbReference type="PANTHER" id="PTHR21074">
    <property type="entry name" value="IQ AND UBIQUITIN-LIKE DOMAIN-CONTAINING PROTEIN"/>
    <property type="match status" value="1"/>
</dbReference>
<dbReference type="InterPro" id="IPR000626">
    <property type="entry name" value="Ubiquitin-like_dom"/>
</dbReference>
<feature type="region of interest" description="Disordered" evidence="2">
    <location>
        <begin position="65"/>
        <end position="92"/>
    </location>
</feature>
<dbReference type="Gene3D" id="3.10.20.90">
    <property type="entry name" value="Phosphatidylinositol 3-kinase Catalytic Subunit, Chain A, domain 1"/>
    <property type="match status" value="1"/>
</dbReference>
<evidence type="ECO:0000256" key="2">
    <source>
        <dbReference type="SAM" id="MobiDB-lite"/>
    </source>
</evidence>
<dbReference type="GO" id="GO:0030317">
    <property type="term" value="P:flagellated sperm motility"/>
    <property type="evidence" value="ECO:0007669"/>
    <property type="project" value="TreeGrafter"/>
</dbReference>
<feature type="domain" description="Ubiquitin-like" evidence="3">
    <location>
        <begin position="95"/>
        <end position="166"/>
    </location>
</feature>
<feature type="region of interest" description="Disordered" evidence="2">
    <location>
        <begin position="1"/>
        <end position="46"/>
    </location>
</feature>
<evidence type="ECO:0000256" key="1">
    <source>
        <dbReference type="SAM" id="Coils"/>
    </source>
</evidence>
<dbReference type="GO" id="GO:0060271">
    <property type="term" value="P:cilium assembly"/>
    <property type="evidence" value="ECO:0007669"/>
    <property type="project" value="TreeGrafter"/>
</dbReference>
<dbReference type="AlphaFoldDB" id="A0A498MI22"/>
<reference evidence="4 5" key="1">
    <citation type="submission" date="2018-03" db="EMBL/GenBank/DDBJ databases">
        <title>Draft genome sequence of Rohu Carp (Labeo rohita).</title>
        <authorList>
            <person name="Das P."/>
            <person name="Kushwaha B."/>
            <person name="Joshi C.G."/>
            <person name="Kumar D."/>
            <person name="Nagpure N.S."/>
            <person name="Sahoo L."/>
            <person name="Das S.P."/>
            <person name="Bit A."/>
            <person name="Patnaik S."/>
            <person name="Meher P.K."/>
            <person name="Jayasankar P."/>
            <person name="Koringa P.G."/>
            <person name="Patel N.V."/>
            <person name="Hinsu A.T."/>
            <person name="Kumar R."/>
            <person name="Pandey M."/>
            <person name="Agarwal S."/>
            <person name="Srivastava S."/>
            <person name="Singh M."/>
            <person name="Iquebal M.A."/>
            <person name="Jaiswal S."/>
            <person name="Angadi U.B."/>
            <person name="Kumar N."/>
            <person name="Raza M."/>
            <person name="Shah T.M."/>
            <person name="Rai A."/>
            <person name="Jena J.K."/>
        </authorList>
    </citation>
    <scope>NUCLEOTIDE SEQUENCE [LARGE SCALE GENOMIC DNA]</scope>
    <source>
        <strain evidence="4">DASCIFA01</strain>
        <tissue evidence="4">Testis</tissue>
    </source>
</reference>
<evidence type="ECO:0000259" key="3">
    <source>
        <dbReference type="PROSITE" id="PS50053"/>
    </source>
</evidence>
<proteinExistence type="predicted"/>
<dbReference type="InterPro" id="IPR029071">
    <property type="entry name" value="Ubiquitin-like_domsf"/>
</dbReference>